<dbReference type="EC" id="3.1.3.3" evidence="3"/>
<accession>A0A2Z2P4T5</accession>
<dbReference type="OrthoDB" id="9781415at2"/>
<evidence type="ECO:0000256" key="1">
    <source>
        <dbReference type="ARBA" id="ARBA00022801"/>
    </source>
</evidence>
<reference evidence="3 4" key="1">
    <citation type="submission" date="2016-12" db="EMBL/GenBank/DDBJ databases">
        <authorList>
            <person name="Song W.-J."/>
            <person name="Kurnit D.M."/>
        </authorList>
    </citation>
    <scope>NUCLEOTIDE SEQUENCE [LARGE SCALE GENOMIC DNA]</scope>
    <source>
        <strain evidence="3 4">IMCC3135</strain>
    </source>
</reference>
<dbReference type="PROSITE" id="PS00175">
    <property type="entry name" value="PG_MUTASE"/>
    <property type="match status" value="1"/>
</dbReference>
<dbReference type="InterPro" id="IPR029033">
    <property type="entry name" value="His_PPase_superfam"/>
</dbReference>
<dbReference type="EMBL" id="CP018632">
    <property type="protein sequence ID" value="ASJ74844.1"/>
    <property type="molecule type" value="Genomic_DNA"/>
</dbReference>
<dbReference type="PANTHER" id="PTHR46517">
    <property type="entry name" value="FRUCTOSE-2,6-BISPHOSPHATASE TIGAR"/>
    <property type="match status" value="1"/>
</dbReference>
<keyword evidence="4" id="KW-1185">Reference proteome</keyword>
<dbReference type="Proteomes" id="UP000250079">
    <property type="component" value="Chromosome"/>
</dbReference>
<proteinExistence type="predicted"/>
<dbReference type="Pfam" id="PF00300">
    <property type="entry name" value="His_Phos_1"/>
    <property type="match status" value="1"/>
</dbReference>
<name>A0A2Z2P4T5_9GAMM</name>
<evidence type="ECO:0000313" key="3">
    <source>
        <dbReference type="EMBL" id="ASJ74844.1"/>
    </source>
</evidence>
<dbReference type="GO" id="GO:0005829">
    <property type="term" value="C:cytosol"/>
    <property type="evidence" value="ECO:0007669"/>
    <property type="project" value="TreeGrafter"/>
</dbReference>
<keyword evidence="1 3" id="KW-0378">Hydrolase</keyword>
<protein>
    <submittedName>
        <fullName evidence="3">Phosphoserine phosphatase 1</fullName>
        <ecNumber evidence="3">3.1.3.3</ecNumber>
    </submittedName>
</protein>
<dbReference type="InterPro" id="IPR013078">
    <property type="entry name" value="His_Pase_superF_clade-1"/>
</dbReference>
<dbReference type="KEGG" id="gai:IMCC3135_23875"/>
<dbReference type="GO" id="GO:0045820">
    <property type="term" value="P:negative regulation of glycolytic process"/>
    <property type="evidence" value="ECO:0007669"/>
    <property type="project" value="TreeGrafter"/>
</dbReference>
<dbReference type="SMART" id="SM00855">
    <property type="entry name" value="PGAM"/>
    <property type="match status" value="1"/>
</dbReference>
<feature type="binding site" evidence="2">
    <location>
        <begin position="7"/>
        <end position="14"/>
    </location>
    <ligand>
        <name>substrate</name>
    </ligand>
</feature>
<dbReference type="Gene3D" id="3.40.50.1240">
    <property type="entry name" value="Phosphoglycerate mutase-like"/>
    <property type="match status" value="1"/>
</dbReference>
<gene>
    <name evidence="3" type="primary">pspA_1</name>
    <name evidence="3" type="ORF">IMCC3135_23875</name>
</gene>
<organism evidence="3 4">
    <name type="scientific">Granulosicoccus antarcticus IMCC3135</name>
    <dbReference type="NCBI Taxonomy" id="1192854"/>
    <lineage>
        <taxon>Bacteria</taxon>
        <taxon>Pseudomonadati</taxon>
        <taxon>Pseudomonadota</taxon>
        <taxon>Gammaproteobacteria</taxon>
        <taxon>Chromatiales</taxon>
        <taxon>Granulosicoccaceae</taxon>
        <taxon>Granulosicoccus</taxon>
    </lineage>
</organism>
<sequence length="228" mass="25420">MRLHIVRHGQTHWNAVRRIQGQLESELNDNGKQQARDRGADIADLHLSAVYSSSSVRTRQTTALILGERNDFVTFRDDLREVRLGIWQGRMWADVEKAHPKLVEAHRVASPSFEVEGAENSYEVQKRGVRAIESIISAHTGAPDDANILIVSHGAIMKTILAHYSNVALGTLHTLPELPNCAHCIITVDRHLRSVEQIASTPFNETSWTQAAKQPSLTTVDMNNVPRA</sequence>
<evidence type="ECO:0000313" key="4">
    <source>
        <dbReference type="Proteomes" id="UP000250079"/>
    </source>
</evidence>
<dbReference type="InterPro" id="IPR001345">
    <property type="entry name" value="PG/BPGM_mutase_AS"/>
</dbReference>
<dbReference type="PIRSF" id="PIRSF000709">
    <property type="entry name" value="6PFK_2-Ptase"/>
    <property type="match status" value="1"/>
</dbReference>
<evidence type="ECO:0000256" key="2">
    <source>
        <dbReference type="PIRSR" id="PIRSR613078-2"/>
    </source>
</evidence>
<dbReference type="GO" id="GO:0004331">
    <property type="term" value="F:fructose-2,6-bisphosphate 2-phosphatase activity"/>
    <property type="evidence" value="ECO:0007669"/>
    <property type="project" value="TreeGrafter"/>
</dbReference>
<dbReference type="InterPro" id="IPR051695">
    <property type="entry name" value="Phosphoglycerate_Mutase"/>
</dbReference>
<dbReference type="RefSeq" id="WP_157736230.1">
    <property type="nucleotide sequence ID" value="NZ_CP018632.1"/>
</dbReference>
<dbReference type="AlphaFoldDB" id="A0A2Z2P4T5"/>
<dbReference type="SUPFAM" id="SSF53254">
    <property type="entry name" value="Phosphoglycerate mutase-like"/>
    <property type="match status" value="1"/>
</dbReference>
<dbReference type="PANTHER" id="PTHR46517:SF1">
    <property type="entry name" value="FRUCTOSE-2,6-BISPHOSPHATASE TIGAR"/>
    <property type="match status" value="1"/>
</dbReference>
<dbReference type="GO" id="GO:0043456">
    <property type="term" value="P:regulation of pentose-phosphate shunt"/>
    <property type="evidence" value="ECO:0007669"/>
    <property type="project" value="TreeGrafter"/>
</dbReference>
<dbReference type="CDD" id="cd07067">
    <property type="entry name" value="HP_PGM_like"/>
    <property type="match status" value="1"/>
</dbReference>
<feature type="binding site" evidence="2">
    <location>
        <position position="57"/>
    </location>
    <ligand>
        <name>substrate</name>
    </ligand>
</feature>